<organism evidence="1 2">
    <name type="scientific">Acropora cervicornis</name>
    <name type="common">Staghorn coral</name>
    <dbReference type="NCBI Taxonomy" id="6130"/>
    <lineage>
        <taxon>Eukaryota</taxon>
        <taxon>Metazoa</taxon>
        <taxon>Cnidaria</taxon>
        <taxon>Anthozoa</taxon>
        <taxon>Hexacorallia</taxon>
        <taxon>Scleractinia</taxon>
        <taxon>Astrocoeniina</taxon>
        <taxon>Acroporidae</taxon>
        <taxon>Acropora</taxon>
    </lineage>
</organism>
<dbReference type="EMBL" id="JARQWQ010000089">
    <property type="protein sequence ID" value="KAK2552238.1"/>
    <property type="molecule type" value="Genomic_DNA"/>
</dbReference>
<evidence type="ECO:0000313" key="2">
    <source>
        <dbReference type="Proteomes" id="UP001249851"/>
    </source>
</evidence>
<sequence length="77" mass="8939">MEMVCDKFHFKNHTDSWCKRNCNPYNSSILQKPVRVKRANLNIIPIRSCHRAPAVDVVAAPTHCLKVEELCERGQQY</sequence>
<reference evidence="1" key="1">
    <citation type="journal article" date="2023" name="G3 (Bethesda)">
        <title>Whole genome assembly and annotation of the endangered Caribbean coral Acropora cervicornis.</title>
        <authorList>
            <person name="Selwyn J.D."/>
            <person name="Vollmer S.V."/>
        </authorList>
    </citation>
    <scope>NUCLEOTIDE SEQUENCE</scope>
    <source>
        <strain evidence="1">K2</strain>
    </source>
</reference>
<evidence type="ECO:0000313" key="1">
    <source>
        <dbReference type="EMBL" id="KAK2552238.1"/>
    </source>
</evidence>
<dbReference type="AlphaFoldDB" id="A0AAD9Q090"/>
<accession>A0AAD9Q090</accession>
<keyword evidence="2" id="KW-1185">Reference proteome</keyword>
<name>A0AAD9Q090_ACRCE</name>
<proteinExistence type="predicted"/>
<gene>
    <name evidence="1" type="ORF">P5673_026765</name>
</gene>
<reference evidence="1" key="2">
    <citation type="journal article" date="2023" name="Science">
        <title>Genomic signatures of disease resistance in endangered staghorn corals.</title>
        <authorList>
            <person name="Vollmer S.V."/>
            <person name="Selwyn J.D."/>
            <person name="Despard B.A."/>
            <person name="Roesel C.L."/>
        </authorList>
    </citation>
    <scope>NUCLEOTIDE SEQUENCE</scope>
    <source>
        <strain evidence="1">K2</strain>
    </source>
</reference>
<comment type="caution">
    <text evidence="1">The sequence shown here is derived from an EMBL/GenBank/DDBJ whole genome shotgun (WGS) entry which is preliminary data.</text>
</comment>
<protein>
    <submittedName>
        <fullName evidence="1">Uncharacterized protein</fullName>
    </submittedName>
</protein>
<dbReference type="Proteomes" id="UP001249851">
    <property type="component" value="Unassembled WGS sequence"/>
</dbReference>